<dbReference type="PaxDb" id="2903-EOD14937"/>
<evidence type="ECO:0000313" key="2">
    <source>
        <dbReference type="Proteomes" id="UP000013827"/>
    </source>
</evidence>
<reference evidence="2" key="1">
    <citation type="journal article" date="2013" name="Nature">
        <title>Pan genome of the phytoplankton Emiliania underpins its global distribution.</title>
        <authorList>
            <person name="Read B.A."/>
            <person name="Kegel J."/>
            <person name="Klute M.J."/>
            <person name="Kuo A."/>
            <person name="Lefebvre S.C."/>
            <person name="Maumus F."/>
            <person name="Mayer C."/>
            <person name="Miller J."/>
            <person name="Monier A."/>
            <person name="Salamov A."/>
            <person name="Young J."/>
            <person name="Aguilar M."/>
            <person name="Claverie J.M."/>
            <person name="Frickenhaus S."/>
            <person name="Gonzalez K."/>
            <person name="Herman E.K."/>
            <person name="Lin Y.C."/>
            <person name="Napier J."/>
            <person name="Ogata H."/>
            <person name="Sarno A.F."/>
            <person name="Shmutz J."/>
            <person name="Schroeder D."/>
            <person name="de Vargas C."/>
            <person name="Verret F."/>
            <person name="von Dassow P."/>
            <person name="Valentin K."/>
            <person name="Van de Peer Y."/>
            <person name="Wheeler G."/>
            <person name="Dacks J.B."/>
            <person name="Delwiche C.F."/>
            <person name="Dyhrman S.T."/>
            <person name="Glockner G."/>
            <person name="John U."/>
            <person name="Richards T."/>
            <person name="Worden A.Z."/>
            <person name="Zhang X."/>
            <person name="Grigoriev I.V."/>
            <person name="Allen A.E."/>
            <person name="Bidle K."/>
            <person name="Borodovsky M."/>
            <person name="Bowler C."/>
            <person name="Brownlee C."/>
            <person name="Cock J.M."/>
            <person name="Elias M."/>
            <person name="Gladyshev V.N."/>
            <person name="Groth M."/>
            <person name="Guda C."/>
            <person name="Hadaegh A."/>
            <person name="Iglesias-Rodriguez M.D."/>
            <person name="Jenkins J."/>
            <person name="Jones B.M."/>
            <person name="Lawson T."/>
            <person name="Leese F."/>
            <person name="Lindquist E."/>
            <person name="Lobanov A."/>
            <person name="Lomsadze A."/>
            <person name="Malik S.B."/>
            <person name="Marsh M.E."/>
            <person name="Mackinder L."/>
            <person name="Mock T."/>
            <person name="Mueller-Roeber B."/>
            <person name="Pagarete A."/>
            <person name="Parker M."/>
            <person name="Probert I."/>
            <person name="Quesneville H."/>
            <person name="Raines C."/>
            <person name="Rensing S.A."/>
            <person name="Riano-Pachon D.M."/>
            <person name="Richier S."/>
            <person name="Rokitta S."/>
            <person name="Shiraiwa Y."/>
            <person name="Soanes D.M."/>
            <person name="van der Giezen M."/>
            <person name="Wahlund T.M."/>
            <person name="Williams B."/>
            <person name="Wilson W."/>
            <person name="Wolfe G."/>
            <person name="Wurch L.L."/>
        </authorList>
    </citation>
    <scope>NUCLEOTIDE SEQUENCE</scope>
</reference>
<keyword evidence="2" id="KW-1185">Reference proteome</keyword>
<dbReference type="AlphaFoldDB" id="A0A0D3IUK2"/>
<reference evidence="1" key="2">
    <citation type="submission" date="2024-10" db="UniProtKB">
        <authorList>
            <consortium name="EnsemblProtists"/>
        </authorList>
    </citation>
    <scope>IDENTIFICATION</scope>
</reference>
<sequence length="73" mass="8010">MPWSRTPARGNLRTPCMHRARHTHLATAGTRRLLRPSYADACSVWAVQTWPARASRALGDSRGTSRARAAAPS</sequence>
<dbReference type="KEGG" id="ehx:EMIHUDRAFT_432758"/>
<name>A0A0D3IUK2_EMIH1</name>
<dbReference type="HOGENOM" id="CLU_2710035_0_0_1"/>
<dbReference type="RefSeq" id="XP_005767366.1">
    <property type="nucleotide sequence ID" value="XM_005767309.1"/>
</dbReference>
<protein>
    <submittedName>
        <fullName evidence="1">Uncharacterized protein</fullName>
    </submittedName>
</protein>
<proteinExistence type="predicted"/>
<dbReference type="GeneID" id="17260782"/>
<dbReference type="Proteomes" id="UP000013827">
    <property type="component" value="Unassembled WGS sequence"/>
</dbReference>
<dbReference type="EnsemblProtists" id="EOD14937">
    <property type="protein sequence ID" value="EOD14937"/>
    <property type="gene ID" value="EMIHUDRAFT_432758"/>
</dbReference>
<evidence type="ECO:0000313" key="1">
    <source>
        <dbReference type="EnsemblProtists" id="EOD14937"/>
    </source>
</evidence>
<accession>A0A0D3IUK2</accession>
<organism evidence="1 2">
    <name type="scientific">Emiliania huxleyi (strain CCMP1516)</name>
    <dbReference type="NCBI Taxonomy" id="280463"/>
    <lineage>
        <taxon>Eukaryota</taxon>
        <taxon>Haptista</taxon>
        <taxon>Haptophyta</taxon>
        <taxon>Prymnesiophyceae</taxon>
        <taxon>Isochrysidales</taxon>
        <taxon>Noelaerhabdaceae</taxon>
        <taxon>Emiliania</taxon>
    </lineage>
</organism>